<organism evidence="1 2">
    <name type="scientific">Mesorhizobium liriopis</name>
    <dbReference type="NCBI Taxonomy" id="2953882"/>
    <lineage>
        <taxon>Bacteria</taxon>
        <taxon>Pseudomonadati</taxon>
        <taxon>Pseudomonadota</taxon>
        <taxon>Alphaproteobacteria</taxon>
        <taxon>Hyphomicrobiales</taxon>
        <taxon>Phyllobacteriaceae</taxon>
        <taxon>Mesorhizobium</taxon>
    </lineage>
</organism>
<dbReference type="Proteomes" id="UP001205906">
    <property type="component" value="Unassembled WGS sequence"/>
</dbReference>
<dbReference type="RefSeq" id="WP_252822673.1">
    <property type="nucleotide sequence ID" value="NZ_JAMXQS010000014.1"/>
</dbReference>
<reference evidence="1 2" key="1">
    <citation type="submission" date="2022-06" db="EMBL/GenBank/DDBJ databases">
        <title>Mesorhizobium sp. strain RP14 Genome sequencing and assembly.</title>
        <authorList>
            <person name="Kim I."/>
        </authorList>
    </citation>
    <scope>NUCLEOTIDE SEQUENCE [LARGE SCALE GENOMIC DNA]</scope>
    <source>
        <strain evidence="2">RP14(2022)</strain>
    </source>
</reference>
<evidence type="ECO:0000313" key="1">
    <source>
        <dbReference type="EMBL" id="MCO6052293.1"/>
    </source>
</evidence>
<keyword evidence="2" id="KW-1185">Reference proteome</keyword>
<proteinExistence type="predicted"/>
<sequence>MIGRTTHTIAHFSDAFWLGGLAAQAPAGDYRVDHEWEIVESGSQSGYRRSGSFIHVPSISTRSNMTQLVPISANELLLAVETAATM</sequence>
<accession>A0ABT1CBT7</accession>
<name>A0ABT1CBT7_9HYPH</name>
<evidence type="ECO:0000313" key="2">
    <source>
        <dbReference type="Proteomes" id="UP001205906"/>
    </source>
</evidence>
<comment type="caution">
    <text evidence="1">The sequence shown here is derived from an EMBL/GenBank/DDBJ whole genome shotgun (WGS) entry which is preliminary data.</text>
</comment>
<protein>
    <submittedName>
        <fullName evidence="1">Uncharacterized protein</fullName>
    </submittedName>
</protein>
<dbReference type="EMBL" id="JAMXQS010000014">
    <property type="protein sequence ID" value="MCO6052293.1"/>
    <property type="molecule type" value="Genomic_DNA"/>
</dbReference>
<gene>
    <name evidence="1" type="ORF">NGM99_21115</name>
</gene>